<dbReference type="PANTHER" id="PTHR34129">
    <property type="entry name" value="BLR1139 PROTEIN"/>
    <property type="match status" value="1"/>
</dbReference>
<evidence type="ECO:0008006" key="3">
    <source>
        <dbReference type="Google" id="ProtNLM"/>
    </source>
</evidence>
<comment type="caution">
    <text evidence="1">The sequence shown here is derived from an EMBL/GenBank/DDBJ whole genome shotgun (WGS) entry which is preliminary data.</text>
</comment>
<dbReference type="STRING" id="54914.AV540_02190"/>
<dbReference type="SUPFAM" id="SSF56399">
    <property type="entry name" value="ADP-ribosylation"/>
    <property type="match status" value="1"/>
</dbReference>
<evidence type="ECO:0000313" key="2">
    <source>
        <dbReference type="Proteomes" id="UP000316882"/>
    </source>
</evidence>
<protein>
    <recommendedName>
        <fullName evidence="3">DUF952 domain-containing protein</fullName>
    </recommendedName>
</protein>
<dbReference type="EMBL" id="BJMH01000007">
    <property type="protein sequence ID" value="GEB32380.1"/>
    <property type="molecule type" value="Genomic_DNA"/>
</dbReference>
<dbReference type="Pfam" id="PF06108">
    <property type="entry name" value="DUF952"/>
    <property type="match status" value="1"/>
</dbReference>
<name>A0A4Y3PCW4_BREPA</name>
<keyword evidence="2" id="KW-1185">Reference proteome</keyword>
<evidence type="ECO:0000313" key="1">
    <source>
        <dbReference type="EMBL" id="GEB32380.1"/>
    </source>
</evidence>
<gene>
    <name evidence="1" type="ORF">BPA01_19600</name>
</gene>
<dbReference type="Proteomes" id="UP000316882">
    <property type="component" value="Unassembled WGS sequence"/>
</dbReference>
<proteinExistence type="predicted"/>
<sequence>MQESIIYCMVPKAYWEQWKEKEHYLPRDYEQEGFIHATKGDELLGKVADRVYGAFEGELFVLVVDESKSASPIKYEQASDGLLYPHIYGPLNHDAIADIRRMEKVDGHWRIGESIR</sequence>
<accession>A0A4Y3PCW4</accession>
<dbReference type="InterPro" id="IPR009297">
    <property type="entry name" value="DUF952"/>
</dbReference>
<reference evidence="1 2" key="1">
    <citation type="submission" date="2019-06" db="EMBL/GenBank/DDBJ databases">
        <title>Whole genome shotgun sequence of Brevibacillus parabrevis NBRC 12334.</title>
        <authorList>
            <person name="Hosoyama A."/>
            <person name="Uohara A."/>
            <person name="Ohji S."/>
            <person name="Ichikawa N."/>
        </authorList>
    </citation>
    <scope>NUCLEOTIDE SEQUENCE [LARGE SCALE GENOMIC DNA]</scope>
    <source>
        <strain evidence="1 2">NBRC 12334</strain>
    </source>
</reference>
<dbReference type="RefSeq" id="WP_122963325.1">
    <property type="nucleotide sequence ID" value="NZ_BJMH01000007.1"/>
</dbReference>
<dbReference type="Gene3D" id="3.20.170.20">
    <property type="entry name" value="Protein of unknown function DUF952"/>
    <property type="match status" value="1"/>
</dbReference>
<dbReference type="PANTHER" id="PTHR34129:SF1">
    <property type="entry name" value="DUF952 DOMAIN-CONTAINING PROTEIN"/>
    <property type="match status" value="1"/>
</dbReference>
<organism evidence="1 2">
    <name type="scientific">Brevibacillus parabrevis</name>
    <dbReference type="NCBI Taxonomy" id="54914"/>
    <lineage>
        <taxon>Bacteria</taxon>
        <taxon>Bacillati</taxon>
        <taxon>Bacillota</taxon>
        <taxon>Bacilli</taxon>
        <taxon>Bacillales</taxon>
        <taxon>Paenibacillaceae</taxon>
        <taxon>Brevibacillus</taxon>
    </lineage>
</organism>
<dbReference type="AlphaFoldDB" id="A0A4Y3PCW4"/>